<dbReference type="Gene3D" id="3.40.630.30">
    <property type="match status" value="1"/>
</dbReference>
<comment type="caution">
    <text evidence="2">The sequence shown here is derived from an EMBL/GenBank/DDBJ whole genome shotgun (WGS) entry which is preliminary data.</text>
</comment>
<dbReference type="InterPro" id="IPR051531">
    <property type="entry name" value="N-acetyltransferase"/>
</dbReference>
<dbReference type="InterPro" id="IPR000182">
    <property type="entry name" value="GNAT_dom"/>
</dbReference>
<dbReference type="GO" id="GO:0016747">
    <property type="term" value="F:acyltransferase activity, transferring groups other than amino-acyl groups"/>
    <property type="evidence" value="ECO:0007669"/>
    <property type="project" value="InterPro"/>
</dbReference>
<dbReference type="Pfam" id="PF13302">
    <property type="entry name" value="Acetyltransf_3"/>
    <property type="match status" value="1"/>
</dbReference>
<evidence type="ECO:0000259" key="1">
    <source>
        <dbReference type="PROSITE" id="PS51186"/>
    </source>
</evidence>
<dbReference type="EMBL" id="MQWB01000001">
    <property type="protein sequence ID" value="OZC01787.1"/>
    <property type="molecule type" value="Genomic_DNA"/>
</dbReference>
<feature type="domain" description="N-acetyltransferase" evidence="1">
    <location>
        <begin position="8"/>
        <end position="166"/>
    </location>
</feature>
<reference evidence="2 3" key="1">
    <citation type="submission" date="2016-11" db="EMBL/GenBank/DDBJ databases">
        <title>Study of marine rhodopsin-containing bacteria.</title>
        <authorList>
            <person name="Yoshizawa S."/>
            <person name="Kumagai Y."/>
            <person name="Kogure K."/>
        </authorList>
    </citation>
    <scope>NUCLEOTIDE SEQUENCE [LARGE SCALE GENOMIC DNA]</scope>
    <source>
        <strain evidence="2 3">SG-29</strain>
    </source>
</reference>
<evidence type="ECO:0000313" key="3">
    <source>
        <dbReference type="Proteomes" id="UP000216446"/>
    </source>
</evidence>
<proteinExistence type="predicted"/>
<dbReference type="PANTHER" id="PTHR43792">
    <property type="entry name" value="GNAT FAMILY, PUTATIVE (AFU_ORTHOLOGUE AFUA_3G00765)-RELATED-RELATED"/>
    <property type="match status" value="1"/>
</dbReference>
<accession>A0A259TVX8</accession>
<dbReference type="InParanoid" id="A0A259TVX8"/>
<dbReference type="Proteomes" id="UP000216446">
    <property type="component" value="Unassembled WGS sequence"/>
</dbReference>
<sequence length="166" mass="18446">MLFQTERLSVRRFTLGDAPFVLRLLNEPLWHQHIGDRGLRTLEDAQTYLTTRLLAHYEAHGFGSYCVELRDTGEPMGLTGLIQREGLDAPDLGYAILGAHHGRGYATEAALATLTHARTDLGLDRVVAFIDADNVASRRVLEKVGMRPAGTYTAEGEHEPCLLYEI</sequence>
<dbReference type="AlphaFoldDB" id="A0A259TVX8"/>
<evidence type="ECO:0000313" key="2">
    <source>
        <dbReference type="EMBL" id="OZC01787.1"/>
    </source>
</evidence>
<keyword evidence="3" id="KW-1185">Reference proteome</keyword>
<protein>
    <recommendedName>
        <fullName evidence="1">N-acetyltransferase domain-containing protein</fullName>
    </recommendedName>
</protein>
<dbReference type="SUPFAM" id="SSF55729">
    <property type="entry name" value="Acyl-CoA N-acyltransferases (Nat)"/>
    <property type="match status" value="1"/>
</dbReference>
<dbReference type="PROSITE" id="PS51186">
    <property type="entry name" value="GNAT"/>
    <property type="match status" value="1"/>
</dbReference>
<dbReference type="InterPro" id="IPR016181">
    <property type="entry name" value="Acyl_CoA_acyltransferase"/>
</dbReference>
<dbReference type="PANTHER" id="PTHR43792:SF1">
    <property type="entry name" value="N-ACETYLTRANSFERASE DOMAIN-CONTAINING PROTEIN"/>
    <property type="match status" value="1"/>
</dbReference>
<organism evidence="2 3">
    <name type="scientific">Rubricoccus marinus</name>
    <dbReference type="NCBI Taxonomy" id="716817"/>
    <lineage>
        <taxon>Bacteria</taxon>
        <taxon>Pseudomonadati</taxon>
        <taxon>Rhodothermota</taxon>
        <taxon>Rhodothermia</taxon>
        <taxon>Rhodothermales</taxon>
        <taxon>Rubricoccaceae</taxon>
        <taxon>Rubricoccus</taxon>
    </lineage>
</organism>
<gene>
    <name evidence="2" type="ORF">BSZ36_01560</name>
</gene>
<name>A0A259TVX8_9BACT</name>